<reference evidence="2" key="1">
    <citation type="submission" date="2019-08" db="EMBL/GenBank/DDBJ databases">
        <authorList>
            <person name="Kucharzyk K."/>
            <person name="Murdoch R.W."/>
            <person name="Higgins S."/>
            <person name="Loffler F."/>
        </authorList>
    </citation>
    <scope>NUCLEOTIDE SEQUENCE</scope>
</reference>
<dbReference type="EMBL" id="VSSQ01106120">
    <property type="protein sequence ID" value="MPN45893.1"/>
    <property type="molecule type" value="Genomic_DNA"/>
</dbReference>
<accession>A0A645IEU2</accession>
<organism evidence="2">
    <name type="scientific">bioreactor metagenome</name>
    <dbReference type="NCBI Taxonomy" id="1076179"/>
    <lineage>
        <taxon>unclassified sequences</taxon>
        <taxon>metagenomes</taxon>
        <taxon>ecological metagenomes</taxon>
    </lineage>
</organism>
<protein>
    <submittedName>
        <fullName evidence="2">Uncharacterized protein</fullName>
    </submittedName>
</protein>
<keyword evidence="1" id="KW-0812">Transmembrane</keyword>
<gene>
    <name evidence="2" type="ORF">SDC9_193472</name>
</gene>
<keyword evidence="1" id="KW-0472">Membrane</keyword>
<feature type="transmembrane region" description="Helical" evidence="1">
    <location>
        <begin position="16"/>
        <end position="39"/>
    </location>
</feature>
<comment type="caution">
    <text evidence="2">The sequence shown here is derived from an EMBL/GenBank/DDBJ whole genome shotgun (WGS) entry which is preliminary data.</text>
</comment>
<name>A0A645IEU2_9ZZZZ</name>
<sequence length="152" mass="17246">MTALCLKVNKLNVIRYIFNIGYTALIHIGMDLYIIIVLAKCKPDAVRNSSICLSVNSCNISNNSNVIYTSVFDHCSFPSSSIYFYFCHKKGVGISRRWIADTCIRVEIFKAVDHRIFISCFIFRFNPFGNHFIISPVASVRFAHSVHKLIGS</sequence>
<keyword evidence="1" id="KW-1133">Transmembrane helix</keyword>
<proteinExistence type="predicted"/>
<dbReference type="AlphaFoldDB" id="A0A645IEU2"/>
<evidence type="ECO:0000256" key="1">
    <source>
        <dbReference type="SAM" id="Phobius"/>
    </source>
</evidence>
<evidence type="ECO:0000313" key="2">
    <source>
        <dbReference type="EMBL" id="MPN45893.1"/>
    </source>
</evidence>